<dbReference type="EnsemblPlants" id="Pp3c7_6250V3.2">
    <property type="protein sequence ID" value="Pp3c7_6250V3.2"/>
    <property type="gene ID" value="Pp3c7_6250"/>
</dbReference>
<gene>
    <name evidence="1" type="ORF">PHYPA_010010</name>
</gene>
<reference evidence="1 3" key="1">
    <citation type="journal article" date="2008" name="Science">
        <title>The Physcomitrella genome reveals evolutionary insights into the conquest of land by plants.</title>
        <authorList>
            <person name="Rensing S."/>
            <person name="Lang D."/>
            <person name="Zimmer A."/>
            <person name="Terry A."/>
            <person name="Salamov A."/>
            <person name="Shapiro H."/>
            <person name="Nishiyama T."/>
            <person name="Perroud P.-F."/>
            <person name="Lindquist E."/>
            <person name="Kamisugi Y."/>
            <person name="Tanahashi T."/>
            <person name="Sakakibara K."/>
            <person name="Fujita T."/>
            <person name="Oishi K."/>
            <person name="Shin-I T."/>
            <person name="Kuroki Y."/>
            <person name="Toyoda A."/>
            <person name="Suzuki Y."/>
            <person name="Hashimoto A."/>
            <person name="Yamaguchi K."/>
            <person name="Sugano A."/>
            <person name="Kohara Y."/>
            <person name="Fujiyama A."/>
            <person name="Anterola A."/>
            <person name="Aoki S."/>
            <person name="Ashton N."/>
            <person name="Barbazuk W.B."/>
            <person name="Barker E."/>
            <person name="Bennetzen J."/>
            <person name="Bezanilla M."/>
            <person name="Blankenship R."/>
            <person name="Cho S.H."/>
            <person name="Dutcher S."/>
            <person name="Estelle M."/>
            <person name="Fawcett J.A."/>
            <person name="Gundlach H."/>
            <person name="Hanada K."/>
            <person name="Heyl A."/>
            <person name="Hicks K.A."/>
            <person name="Hugh J."/>
            <person name="Lohr M."/>
            <person name="Mayer K."/>
            <person name="Melkozernov A."/>
            <person name="Murata T."/>
            <person name="Nelson D."/>
            <person name="Pils B."/>
            <person name="Prigge M."/>
            <person name="Reiss B."/>
            <person name="Renner T."/>
            <person name="Rombauts S."/>
            <person name="Rushton P."/>
            <person name="Sanderfoot A."/>
            <person name="Schween G."/>
            <person name="Shiu S.-H."/>
            <person name="Stueber K."/>
            <person name="Theodoulou F.L."/>
            <person name="Tu H."/>
            <person name="Van de Peer Y."/>
            <person name="Verrier P.J."/>
            <person name="Waters E."/>
            <person name="Wood A."/>
            <person name="Yang L."/>
            <person name="Cove D."/>
            <person name="Cuming A."/>
            <person name="Hasebe M."/>
            <person name="Lucas S."/>
            <person name="Mishler D.B."/>
            <person name="Reski R."/>
            <person name="Grigoriev I."/>
            <person name="Quatrano R.S."/>
            <person name="Boore J.L."/>
        </authorList>
    </citation>
    <scope>NUCLEOTIDE SEQUENCE [LARGE SCALE GENOMIC DNA]</scope>
    <source>
        <strain evidence="2 3">cv. Gransden 2004</strain>
    </source>
</reference>
<dbReference type="AlphaFoldDB" id="A0A2K1KAL1"/>
<dbReference type="PaxDb" id="3218-PP1S42_280V6.1"/>
<dbReference type="Proteomes" id="UP000006727">
    <property type="component" value="Chromosome 7"/>
</dbReference>
<evidence type="ECO:0000313" key="3">
    <source>
        <dbReference type="Proteomes" id="UP000006727"/>
    </source>
</evidence>
<organism evidence="1">
    <name type="scientific">Physcomitrium patens</name>
    <name type="common">Spreading-leaved earth moss</name>
    <name type="synonym">Physcomitrella patens</name>
    <dbReference type="NCBI Taxonomy" id="3218"/>
    <lineage>
        <taxon>Eukaryota</taxon>
        <taxon>Viridiplantae</taxon>
        <taxon>Streptophyta</taxon>
        <taxon>Embryophyta</taxon>
        <taxon>Bryophyta</taxon>
        <taxon>Bryophytina</taxon>
        <taxon>Bryopsida</taxon>
        <taxon>Funariidae</taxon>
        <taxon>Funariales</taxon>
        <taxon>Funariaceae</taxon>
        <taxon>Physcomitrium</taxon>
    </lineage>
</organism>
<dbReference type="EMBL" id="ABEU02000007">
    <property type="protein sequence ID" value="PNR50824.1"/>
    <property type="molecule type" value="Genomic_DNA"/>
</dbReference>
<reference evidence="2" key="3">
    <citation type="submission" date="2020-12" db="UniProtKB">
        <authorList>
            <consortium name="EnsemblPlants"/>
        </authorList>
    </citation>
    <scope>IDENTIFICATION</scope>
</reference>
<dbReference type="EnsemblPlants" id="Pp3c7_6250V3.1">
    <property type="protein sequence ID" value="Pp3c7_6250V3.1"/>
    <property type="gene ID" value="Pp3c7_6250"/>
</dbReference>
<dbReference type="Gramene" id="Pp3c7_6250V3.2">
    <property type="protein sequence ID" value="Pp3c7_6250V3.2"/>
    <property type="gene ID" value="Pp3c7_6250"/>
</dbReference>
<evidence type="ECO:0000313" key="2">
    <source>
        <dbReference type="EnsemblPlants" id="Pp3c7_6250V3.1"/>
    </source>
</evidence>
<dbReference type="Gramene" id="Pp3c7_6250V3.1">
    <property type="protein sequence ID" value="Pp3c7_6250V3.1"/>
    <property type="gene ID" value="Pp3c7_6250"/>
</dbReference>
<proteinExistence type="predicted"/>
<name>A0A2K1KAL1_PHYPA</name>
<dbReference type="InParanoid" id="A0A2K1KAL1"/>
<sequence length="34" mass="3734">MSGFVLGHSIRVEARFCILSSLPVEGCCCQIMVF</sequence>
<reference evidence="1 3" key="2">
    <citation type="journal article" date="2018" name="Plant J.">
        <title>The Physcomitrella patens chromosome-scale assembly reveals moss genome structure and evolution.</title>
        <authorList>
            <person name="Lang D."/>
            <person name="Ullrich K.K."/>
            <person name="Murat F."/>
            <person name="Fuchs J."/>
            <person name="Jenkins J."/>
            <person name="Haas F.B."/>
            <person name="Piednoel M."/>
            <person name="Gundlach H."/>
            <person name="Van Bel M."/>
            <person name="Meyberg R."/>
            <person name="Vives C."/>
            <person name="Morata J."/>
            <person name="Symeonidi A."/>
            <person name="Hiss M."/>
            <person name="Muchero W."/>
            <person name="Kamisugi Y."/>
            <person name="Saleh O."/>
            <person name="Blanc G."/>
            <person name="Decker E.L."/>
            <person name="van Gessel N."/>
            <person name="Grimwood J."/>
            <person name="Hayes R.D."/>
            <person name="Graham S.W."/>
            <person name="Gunter L.E."/>
            <person name="McDaniel S.F."/>
            <person name="Hoernstein S.N.W."/>
            <person name="Larsson A."/>
            <person name="Li F.W."/>
            <person name="Perroud P.F."/>
            <person name="Phillips J."/>
            <person name="Ranjan P."/>
            <person name="Rokshar D.S."/>
            <person name="Rothfels C.J."/>
            <person name="Schneider L."/>
            <person name="Shu S."/>
            <person name="Stevenson D.W."/>
            <person name="Thummler F."/>
            <person name="Tillich M."/>
            <person name="Villarreal Aguilar J.C."/>
            <person name="Widiez T."/>
            <person name="Wong G.K."/>
            <person name="Wymore A."/>
            <person name="Zhang Y."/>
            <person name="Zimmer A.D."/>
            <person name="Quatrano R.S."/>
            <person name="Mayer K.F.X."/>
            <person name="Goodstein D."/>
            <person name="Casacuberta J.M."/>
            <person name="Vandepoele K."/>
            <person name="Reski R."/>
            <person name="Cuming A.C."/>
            <person name="Tuskan G.A."/>
            <person name="Maumus F."/>
            <person name="Salse J."/>
            <person name="Schmutz J."/>
            <person name="Rensing S.A."/>
        </authorList>
    </citation>
    <scope>NUCLEOTIDE SEQUENCE [LARGE SCALE GENOMIC DNA]</scope>
    <source>
        <strain evidence="2 3">cv. Gransden 2004</strain>
    </source>
</reference>
<evidence type="ECO:0000313" key="1">
    <source>
        <dbReference type="EMBL" id="PNR50824.1"/>
    </source>
</evidence>
<protein>
    <submittedName>
        <fullName evidence="1 2">Uncharacterized protein</fullName>
    </submittedName>
</protein>
<keyword evidence="3" id="KW-1185">Reference proteome</keyword>
<accession>A0A2K1KAL1</accession>